<gene>
    <name evidence="2" type="ORF">AWR27_08395</name>
</gene>
<evidence type="ECO:0000313" key="2">
    <source>
        <dbReference type="EMBL" id="AQG79339.1"/>
    </source>
</evidence>
<feature type="chain" id="PRO_5012297987" description="Aromatic hydrocarbon degradation protein" evidence="1">
    <location>
        <begin position="21"/>
        <end position="521"/>
    </location>
</feature>
<keyword evidence="3" id="KW-1185">Reference proteome</keyword>
<dbReference type="RefSeq" id="WP_077130775.1">
    <property type="nucleotide sequence ID" value="NZ_CP014263.1"/>
</dbReference>
<evidence type="ECO:0000256" key="1">
    <source>
        <dbReference type="SAM" id="SignalP"/>
    </source>
</evidence>
<accession>A0A1P9WVE0</accession>
<dbReference type="SUPFAM" id="SSF56935">
    <property type="entry name" value="Porins"/>
    <property type="match status" value="1"/>
</dbReference>
<feature type="signal peptide" evidence="1">
    <location>
        <begin position="1"/>
        <end position="20"/>
    </location>
</feature>
<keyword evidence="1" id="KW-0732">Signal</keyword>
<dbReference type="KEGG" id="smon:AWR27_08395"/>
<dbReference type="Gene3D" id="2.40.160.60">
    <property type="entry name" value="Outer membrane protein transport protein (OMPP1/FadL/TodX)"/>
    <property type="match status" value="1"/>
</dbReference>
<dbReference type="OrthoDB" id="9765571at2"/>
<evidence type="ECO:0000313" key="3">
    <source>
        <dbReference type="Proteomes" id="UP000187941"/>
    </source>
</evidence>
<dbReference type="STRING" id="1178516.AWR27_08395"/>
<reference evidence="2 3" key="1">
    <citation type="submission" date="2016-01" db="EMBL/GenBank/DDBJ databases">
        <authorList>
            <person name="Oliw E.H."/>
        </authorList>
    </citation>
    <scope>NUCLEOTIDE SEQUENCE [LARGE SCALE GENOMIC DNA]</scope>
    <source>
        <strain evidence="2 3">DY10</strain>
    </source>
</reference>
<proteinExistence type="predicted"/>
<dbReference type="EMBL" id="CP014263">
    <property type="protein sequence ID" value="AQG79339.1"/>
    <property type="molecule type" value="Genomic_DNA"/>
</dbReference>
<sequence length="521" mass="56782">MKTRLFVLGALLLNAGVSFGQENIYAAEAFRFSDYQQNGTARFRGLGGNHTALGGDASSTFGNPAGLAFYNRSELSISPMINLKNTQSTFLGSSLSDNSTKFSIGQLGLVFAGGGDRGSRWRRTTFGVTYHQNANYANRYAFQGRNNRSSFVDPIILDANDRNVTGRQINAEYDRNTNQATDLLAAAYQLYLLEGEPFVDQDGENSGPPYTRFDANRPRDQRGTFEATGAQSQWTFAYAGNLDDKLYLGLNVGLSRARYTTDFTLAEFIQGGQVFNSYSQRDQLSVTGNGFNISAGAIYKLSPMVQIGATFASPTFMSFRETFNQSVSVDPRLPNPVPGLNDLFTNTVNVQPNDFNYSVTTPLRASGGATVFLGGGKIGFLTATAEYVGYGGMRVTTSELDAQGNSNFRNSARSTVQNTYQNVINFRGGAEFRFNVLRVRGGVAYLADPYRTGFDNIDRSRLLFSGGLGVRNERFFADVSGTFSTFTTATTPYTLPNSADYGSAVINNNATNLMLSVGTFF</sequence>
<dbReference type="Proteomes" id="UP000187941">
    <property type="component" value="Chromosome"/>
</dbReference>
<evidence type="ECO:0008006" key="4">
    <source>
        <dbReference type="Google" id="ProtNLM"/>
    </source>
</evidence>
<dbReference type="AlphaFoldDB" id="A0A1P9WVE0"/>
<protein>
    <recommendedName>
        <fullName evidence="4">Aromatic hydrocarbon degradation protein</fullName>
    </recommendedName>
</protein>
<name>A0A1P9WVE0_9BACT</name>
<organism evidence="2 3">
    <name type="scientific">Spirosoma montaniterrae</name>
    <dbReference type="NCBI Taxonomy" id="1178516"/>
    <lineage>
        <taxon>Bacteria</taxon>
        <taxon>Pseudomonadati</taxon>
        <taxon>Bacteroidota</taxon>
        <taxon>Cytophagia</taxon>
        <taxon>Cytophagales</taxon>
        <taxon>Cytophagaceae</taxon>
        <taxon>Spirosoma</taxon>
    </lineage>
</organism>